<comment type="caution">
    <text evidence="1">The sequence shown here is derived from an EMBL/GenBank/DDBJ whole genome shotgun (WGS) entry which is preliminary data.</text>
</comment>
<organism evidence="1 2">
    <name type="scientific">Meloidogyne graminicola</name>
    <dbReference type="NCBI Taxonomy" id="189291"/>
    <lineage>
        <taxon>Eukaryota</taxon>
        <taxon>Metazoa</taxon>
        <taxon>Ecdysozoa</taxon>
        <taxon>Nematoda</taxon>
        <taxon>Chromadorea</taxon>
        <taxon>Rhabditida</taxon>
        <taxon>Tylenchina</taxon>
        <taxon>Tylenchomorpha</taxon>
        <taxon>Tylenchoidea</taxon>
        <taxon>Meloidogynidae</taxon>
        <taxon>Meloidogyninae</taxon>
        <taxon>Meloidogyne</taxon>
    </lineage>
</organism>
<accession>A0A8S9ZND7</accession>
<reference evidence="1" key="1">
    <citation type="journal article" date="2020" name="Ecol. Evol.">
        <title>Genome structure and content of the rice root-knot nematode (Meloidogyne graminicola).</title>
        <authorList>
            <person name="Phan N.T."/>
            <person name="Danchin E.G.J."/>
            <person name="Klopp C."/>
            <person name="Perfus-Barbeoch L."/>
            <person name="Kozlowski D.K."/>
            <person name="Koutsovoulos G.D."/>
            <person name="Lopez-Roques C."/>
            <person name="Bouchez O."/>
            <person name="Zahm M."/>
            <person name="Besnard G."/>
            <person name="Bellafiore S."/>
        </authorList>
    </citation>
    <scope>NUCLEOTIDE SEQUENCE</scope>
    <source>
        <strain evidence="1">VN-18</strain>
    </source>
</reference>
<keyword evidence="2" id="KW-1185">Reference proteome</keyword>
<protein>
    <submittedName>
        <fullName evidence="1">Uncharacterized protein</fullName>
    </submittedName>
</protein>
<dbReference type="Proteomes" id="UP000605970">
    <property type="component" value="Unassembled WGS sequence"/>
</dbReference>
<gene>
    <name evidence="1" type="ORF">Mgra_00005679</name>
</gene>
<sequence length="89" mass="10656">MNFFNLKVRLQLRNMLNGVQHGATSALLAHAMRTVDYIFSTGRLLERQGFAPQDRRLQLHVHHRKEQVRQHERKEPCDFRSMYTRIKEP</sequence>
<dbReference type="AlphaFoldDB" id="A0A8S9ZND7"/>
<dbReference type="EMBL" id="JABEBT010000049">
    <property type="protein sequence ID" value="KAF7634934.1"/>
    <property type="molecule type" value="Genomic_DNA"/>
</dbReference>
<evidence type="ECO:0000313" key="1">
    <source>
        <dbReference type="EMBL" id="KAF7634934.1"/>
    </source>
</evidence>
<proteinExistence type="predicted"/>
<name>A0A8S9ZND7_9BILA</name>
<evidence type="ECO:0000313" key="2">
    <source>
        <dbReference type="Proteomes" id="UP000605970"/>
    </source>
</evidence>